<sequence length="249" mass="27026">MASYPPSQCCIVGVKHEGEAVGTIEKVGGYDAYIARPDDKSTRFGVVLFPDFMGYDLINAKLIADQFAANGYLTVIPDVWEGDNVPLNWEPGNDFNIGQWMGKHGPDRTKPICDAIIKAMGADHGVEKLGGVGYCLGAKFVLGYLADGKGLNAGYFAHPSATTADELRNIAGPLSIAAAETDSLFPAAKRHETEAILKDMTVPYQISLYSDVDHGFALKADLKNPKIRFATETAFLQAVNWFDEFVKTK</sequence>
<dbReference type="PANTHER" id="PTHR17630">
    <property type="entry name" value="DIENELACTONE HYDROLASE"/>
    <property type="match status" value="1"/>
</dbReference>
<name>A0AAJ0G4P6_9PEZI</name>
<feature type="domain" description="Dienelactone hydrolase" evidence="1">
    <location>
        <begin position="31"/>
        <end position="245"/>
    </location>
</feature>
<dbReference type="Pfam" id="PF01738">
    <property type="entry name" value="DLH"/>
    <property type="match status" value="1"/>
</dbReference>
<dbReference type="PANTHER" id="PTHR17630:SF44">
    <property type="entry name" value="PROTEIN AIM2"/>
    <property type="match status" value="1"/>
</dbReference>
<protein>
    <recommendedName>
        <fullName evidence="1">Dienelactone hydrolase domain-containing protein</fullName>
    </recommendedName>
</protein>
<comment type="caution">
    <text evidence="2">The sequence shown here is derived from an EMBL/GenBank/DDBJ whole genome shotgun (WGS) entry which is preliminary data.</text>
</comment>
<proteinExistence type="predicted"/>
<dbReference type="Gene3D" id="3.40.50.1820">
    <property type="entry name" value="alpha/beta hydrolase"/>
    <property type="match status" value="1"/>
</dbReference>
<dbReference type="InterPro" id="IPR002925">
    <property type="entry name" value="Dienelactn_hydro"/>
</dbReference>
<dbReference type="AlphaFoldDB" id="A0AAJ0G4P6"/>
<organism evidence="2 3">
    <name type="scientific">Extremus antarcticus</name>
    <dbReference type="NCBI Taxonomy" id="702011"/>
    <lineage>
        <taxon>Eukaryota</taxon>
        <taxon>Fungi</taxon>
        <taxon>Dikarya</taxon>
        <taxon>Ascomycota</taxon>
        <taxon>Pezizomycotina</taxon>
        <taxon>Dothideomycetes</taxon>
        <taxon>Dothideomycetidae</taxon>
        <taxon>Mycosphaerellales</taxon>
        <taxon>Extremaceae</taxon>
        <taxon>Extremus</taxon>
    </lineage>
</organism>
<dbReference type="Proteomes" id="UP001271007">
    <property type="component" value="Unassembled WGS sequence"/>
</dbReference>
<dbReference type="InterPro" id="IPR029058">
    <property type="entry name" value="AB_hydrolase_fold"/>
</dbReference>
<dbReference type="GO" id="GO:0016787">
    <property type="term" value="F:hydrolase activity"/>
    <property type="evidence" value="ECO:0007669"/>
    <property type="project" value="InterPro"/>
</dbReference>
<keyword evidence="3" id="KW-1185">Reference proteome</keyword>
<gene>
    <name evidence="2" type="ORF">LTR09_011925</name>
</gene>
<accession>A0AAJ0G4P6</accession>
<evidence type="ECO:0000313" key="2">
    <source>
        <dbReference type="EMBL" id="KAK3046577.1"/>
    </source>
</evidence>
<evidence type="ECO:0000259" key="1">
    <source>
        <dbReference type="Pfam" id="PF01738"/>
    </source>
</evidence>
<evidence type="ECO:0000313" key="3">
    <source>
        <dbReference type="Proteomes" id="UP001271007"/>
    </source>
</evidence>
<reference evidence="2" key="1">
    <citation type="submission" date="2023-04" db="EMBL/GenBank/DDBJ databases">
        <title>Black Yeasts Isolated from many extreme environments.</title>
        <authorList>
            <person name="Coleine C."/>
            <person name="Stajich J.E."/>
            <person name="Selbmann L."/>
        </authorList>
    </citation>
    <scope>NUCLEOTIDE SEQUENCE</scope>
    <source>
        <strain evidence="2">CCFEE 5312</strain>
    </source>
</reference>
<dbReference type="EMBL" id="JAWDJX010000086">
    <property type="protein sequence ID" value="KAK3046577.1"/>
    <property type="molecule type" value="Genomic_DNA"/>
</dbReference>
<dbReference type="SUPFAM" id="SSF53474">
    <property type="entry name" value="alpha/beta-Hydrolases"/>
    <property type="match status" value="1"/>
</dbReference>